<dbReference type="RefSeq" id="WP_130597668.1">
    <property type="nucleotide sequence ID" value="NZ_CP036200.1"/>
</dbReference>
<proteinExistence type="predicted"/>
<sequence>MYFDALVKQIEREFPNKRFVVKPHDFSISVPPKAKGFGAIEIQDDCDEFIIFIGNFTHVHFSCNDTSLSKQQQADSAASEVIDFLTDLFADKIVFWGSAEKGGGFYYPEFSSAENEEKNGFGQAHYPANKRNSFSLKIL</sequence>
<dbReference type="Proteomes" id="UP000291106">
    <property type="component" value="Chromosome"/>
</dbReference>
<protein>
    <submittedName>
        <fullName evidence="1">Uncharacterized protein</fullName>
    </submittedName>
</protein>
<gene>
    <name evidence="1" type="ORF">EXU30_02540</name>
</gene>
<name>A0A411PDV7_9GAMM</name>
<organism evidence="1 2">
    <name type="scientific">Shewanella maritima</name>
    <dbReference type="NCBI Taxonomy" id="2520507"/>
    <lineage>
        <taxon>Bacteria</taxon>
        <taxon>Pseudomonadati</taxon>
        <taxon>Pseudomonadota</taxon>
        <taxon>Gammaproteobacteria</taxon>
        <taxon>Alteromonadales</taxon>
        <taxon>Shewanellaceae</taxon>
        <taxon>Shewanella</taxon>
    </lineage>
</organism>
<dbReference type="OrthoDB" id="7059422at2"/>
<evidence type="ECO:0000313" key="1">
    <source>
        <dbReference type="EMBL" id="QBF81694.1"/>
    </source>
</evidence>
<evidence type="ECO:0000313" key="2">
    <source>
        <dbReference type="Proteomes" id="UP000291106"/>
    </source>
</evidence>
<dbReference type="AlphaFoldDB" id="A0A411PDV7"/>
<accession>A0A411PDV7</accession>
<dbReference type="EMBL" id="CP036200">
    <property type="protein sequence ID" value="QBF81694.1"/>
    <property type="molecule type" value="Genomic_DNA"/>
</dbReference>
<keyword evidence="2" id="KW-1185">Reference proteome</keyword>
<reference evidence="1 2" key="1">
    <citation type="submission" date="2019-02" db="EMBL/GenBank/DDBJ databases">
        <title>Shewanella sp. D4-2 isolated from Dokdo Island.</title>
        <authorList>
            <person name="Baek K."/>
        </authorList>
    </citation>
    <scope>NUCLEOTIDE SEQUENCE [LARGE SCALE GENOMIC DNA]</scope>
    <source>
        <strain evidence="1 2">D4-2</strain>
    </source>
</reference>
<dbReference type="KEGG" id="smai:EXU30_02540"/>